<comment type="caution">
    <text evidence="3">The sequence shown here is derived from an EMBL/GenBank/DDBJ whole genome shotgun (WGS) entry which is preliminary data.</text>
</comment>
<dbReference type="PROSITE" id="PS51752">
    <property type="entry name" value="JACALIN_LECTIN"/>
    <property type="match status" value="2"/>
</dbReference>
<dbReference type="Proteomes" id="UP000277300">
    <property type="component" value="Unassembled WGS sequence"/>
</dbReference>
<accession>A0A3F2RU50</accession>
<dbReference type="SMART" id="SM00915">
    <property type="entry name" value="Jacalin"/>
    <property type="match status" value="2"/>
</dbReference>
<gene>
    <name evidence="3" type="ORF">BBP00_00003580</name>
</gene>
<dbReference type="AlphaFoldDB" id="A0A3F2RU50"/>
<dbReference type="Pfam" id="PF01419">
    <property type="entry name" value="Jacalin"/>
    <property type="match status" value="2"/>
</dbReference>
<name>A0A3F2RU50_9STRA</name>
<evidence type="ECO:0000313" key="4">
    <source>
        <dbReference type="Proteomes" id="UP000277300"/>
    </source>
</evidence>
<dbReference type="InterPro" id="IPR001229">
    <property type="entry name" value="Jacalin-like_lectin_dom"/>
</dbReference>
<dbReference type="EMBL" id="MBDO02000077">
    <property type="protein sequence ID" value="RLN64253.1"/>
    <property type="molecule type" value="Genomic_DNA"/>
</dbReference>
<dbReference type="InterPro" id="IPR036404">
    <property type="entry name" value="Jacalin-like_lectin_dom_sf"/>
</dbReference>
<feature type="domain" description="Jacalin-type lectin" evidence="2">
    <location>
        <begin position="173"/>
        <end position="314"/>
    </location>
</feature>
<keyword evidence="1" id="KW-0732">Signal</keyword>
<feature type="domain" description="Jacalin-type lectin" evidence="2">
    <location>
        <begin position="25"/>
        <end position="164"/>
    </location>
</feature>
<feature type="chain" id="PRO_5017790613" description="Jacalin-type lectin domain-containing protein" evidence="1">
    <location>
        <begin position="22"/>
        <end position="822"/>
    </location>
</feature>
<dbReference type="CDD" id="cd09615">
    <property type="entry name" value="Jacalin_EEP"/>
    <property type="match status" value="1"/>
</dbReference>
<dbReference type="Gene3D" id="2.100.10.30">
    <property type="entry name" value="Jacalin-like lectin domain"/>
    <property type="match status" value="2"/>
</dbReference>
<dbReference type="PANTHER" id="PTHR46506">
    <property type="entry name" value="OS05G0143600 PROTEIN"/>
    <property type="match status" value="1"/>
</dbReference>
<evidence type="ECO:0000256" key="1">
    <source>
        <dbReference type="SAM" id="SignalP"/>
    </source>
</evidence>
<evidence type="ECO:0000313" key="3">
    <source>
        <dbReference type="EMBL" id="RLN64253.1"/>
    </source>
</evidence>
<evidence type="ECO:0000259" key="2">
    <source>
        <dbReference type="PROSITE" id="PS51752"/>
    </source>
</evidence>
<proteinExistence type="predicted"/>
<organism evidence="3 4">
    <name type="scientific">Phytophthora kernoviae</name>
    <dbReference type="NCBI Taxonomy" id="325452"/>
    <lineage>
        <taxon>Eukaryota</taxon>
        <taxon>Sar</taxon>
        <taxon>Stramenopiles</taxon>
        <taxon>Oomycota</taxon>
        <taxon>Peronosporomycetes</taxon>
        <taxon>Peronosporales</taxon>
        <taxon>Peronosporaceae</taxon>
        <taxon>Phytophthora</taxon>
    </lineage>
</organism>
<sequence>MITRALLLLVLVLLAVHEAYSASGVQRSESFGGPHGTEFADEAVSGQSISSITISAGERVDSVTIEITAPTAATFAHGGTGGTKNTLKLGIGEYITSMEAHWGKKRGQTRIFYLNFGTSAGNSVSAGTQTEEKGSVTAPEGYQLGGFFGQGGDEIDLLGAIWTSIEAVAEDPETLSEVYGGPHGVAFSDMSTVKFGQKLSSVTIRGEARIDAVTVQVTKPVESTWNHGGSGGEENVLALGSGEYINSMEVHWGKKSRRTHVFYLSFSTSEGNSVSAGTKTEDSATVTAPEGFQLGGLFGRAEDEVDQIGAIWTRMGVKPALLTDTMSTAWYGANIRNWVGPTIGDSKDTACYRKTLPFDSKGVCPLGYSKDDDNCVTQCPLSYPVECYAECIPQNDDCAVNILQKVASVIGVAFNAATGGVFKTIWNTFKTAKRVYMCASTVISVIKSLIFYLRYTQTTAPQGDVEQMLTVAYQTDVVLIDLPVAVATCLGIKVSPKVTNTGFVILIVENIVKQVITNGEEIIQSATNVIDLLTNTSAINASDTSVTELQDFMDANTSCGFELKQLTDRVIKSVNDIRNKTPDAAVDDMRVTMSESSLVLNDIPSVTNNCMKEMLANKTHNAAFETRDLLRKTFGVIIDQLIEKSTTDMGKSVAEEEYMLEVANLGLTVLGGMDPTGIIWMASQFVQPICGPTSYIGEIDDGLLYDSLGLTTIDEAFEGSYGWWTKKGDGTVKLIFESTDTKDVTVVIHSGGDDFAEVDVAAGTTVEWESTVEKLQDKSLYLDRWRPGLLGLPGSGGGSLVMWIPRSAGGGLITMHVRINVS</sequence>
<dbReference type="SUPFAM" id="SSF51101">
    <property type="entry name" value="Mannose-binding lectins"/>
    <property type="match status" value="2"/>
</dbReference>
<dbReference type="OrthoDB" id="40902at2759"/>
<reference evidence="3 4" key="1">
    <citation type="submission" date="2018-07" db="EMBL/GenBank/DDBJ databases">
        <title>Genome sequencing of oomycete isolates from Chile give support for New Zealand origin for Phytophthora kernoviae and make available the first Nothophytophthora sp. genome.</title>
        <authorList>
            <person name="Studholme D.J."/>
            <person name="Sanfuentes E."/>
            <person name="Panda P."/>
            <person name="Hill R."/>
            <person name="Sambles C."/>
            <person name="Grant M."/>
            <person name="Williams N.M."/>
            <person name="Mcdougal R.L."/>
        </authorList>
    </citation>
    <scope>NUCLEOTIDE SEQUENCE [LARGE SCALE GENOMIC DNA]</scope>
    <source>
        <strain evidence="3">Chile6</strain>
    </source>
</reference>
<protein>
    <recommendedName>
        <fullName evidence="2">Jacalin-type lectin domain-containing protein</fullName>
    </recommendedName>
</protein>
<feature type="signal peptide" evidence="1">
    <location>
        <begin position="1"/>
        <end position="21"/>
    </location>
</feature>